<dbReference type="STRING" id="1407499.HHUB_2724"/>
<dbReference type="AlphaFoldDB" id="A0A0U5CYY3"/>
<gene>
    <name evidence="1" type="ORF">HHUB_2724</name>
</gene>
<dbReference type="OrthoDB" id="240995at2157"/>
<evidence type="ECO:0000313" key="2">
    <source>
        <dbReference type="Proteomes" id="UP000066737"/>
    </source>
</evidence>
<dbReference type="PROSITE" id="PS51257">
    <property type="entry name" value="PROKAR_LIPOPROTEIN"/>
    <property type="match status" value="1"/>
</dbReference>
<dbReference type="GeneID" id="26659354"/>
<dbReference type="KEGG" id="hhb:Hhub_2724"/>
<dbReference type="RefSeq" id="WP_059057145.1">
    <property type="nucleotide sequence ID" value="NZ_CEML01000001.1"/>
</dbReference>
<organism evidence="1 2">
    <name type="scientific">Halobacterium hubeiense</name>
    <dbReference type="NCBI Taxonomy" id="1407499"/>
    <lineage>
        <taxon>Archaea</taxon>
        <taxon>Methanobacteriati</taxon>
        <taxon>Methanobacteriota</taxon>
        <taxon>Stenosarchaea group</taxon>
        <taxon>Halobacteria</taxon>
        <taxon>Halobacteriales</taxon>
        <taxon>Halobacteriaceae</taxon>
        <taxon>Halobacterium</taxon>
    </lineage>
</organism>
<reference evidence="2" key="1">
    <citation type="journal article" date="2016" name="Environ. Microbiol.">
        <title>The complete genome of a viable archaeum isolated from 123-million-year-old rock salt.</title>
        <authorList>
            <person name="Jaakkola S.T."/>
            <person name="Pfeiffer F."/>
            <person name="Ravantti J.J."/>
            <person name="Guo Q."/>
            <person name="Liu Y."/>
            <person name="Chen X."/>
            <person name="Ma H."/>
            <person name="Yang C."/>
            <person name="Oksanen H.M."/>
            <person name="Bamford D.H."/>
        </authorList>
    </citation>
    <scope>NUCLEOTIDE SEQUENCE</scope>
    <source>
        <strain evidence="2">JI20-1</strain>
    </source>
</reference>
<name>A0A0U5CYY3_9EURY</name>
<dbReference type="Proteomes" id="UP000066737">
    <property type="component" value="Chromosome I"/>
</dbReference>
<sequence>MRSPTRRAALAVCVALLLVTAGCSGGTNTSNTTAPTTAGTTTATDAWSPNVSVEQYPPGVAENGTLTNSTVLANAHFAATADESLVLTIEGTGPNDTSIRTYAHGDGPTPFYATTNRTEDGTRIVSESYQTEERGFVRHEVENRNTTLYRVTQNTTTAGTDGWLNNHRPFDVEYRLAAQFVLGNYTVNGTVERDGRTFVELTADEPADEDFAPAYDGTALVTPEGVVHSVEASFASGTGDDREFREVSVSLDTDAEWTGAPSWIDDRPNLSVSIVEDGRALELRNAGGATLPANTTFEVSGMNATEGWEARIFPDVTGTVTTDAALEPGEAMYVTADENGSSFALRDEPTRGEYAFAAAKLHHRNEGTVYSLVTGLEHQQE</sequence>
<keyword evidence="2" id="KW-1185">Reference proteome</keyword>
<proteinExistence type="predicted"/>
<evidence type="ECO:0000313" key="1">
    <source>
        <dbReference type="EMBL" id="CQH58322.1"/>
    </source>
</evidence>
<dbReference type="EMBL" id="LN831302">
    <property type="protein sequence ID" value="CQH58322.1"/>
    <property type="molecule type" value="Genomic_DNA"/>
</dbReference>
<protein>
    <submittedName>
        <fullName evidence="1">Uncharacterized protein</fullName>
    </submittedName>
</protein>
<accession>A0A0U5CYY3</accession>